<dbReference type="GO" id="GO:0008360">
    <property type="term" value="P:regulation of cell shape"/>
    <property type="evidence" value="ECO:0007669"/>
    <property type="project" value="UniProtKB-KW"/>
</dbReference>
<dbReference type="InterPro" id="IPR037167">
    <property type="entry name" value="Peptidase_S11_C_sf"/>
</dbReference>
<dbReference type="PANTHER" id="PTHR21581">
    <property type="entry name" value="D-ALANYL-D-ALANINE CARBOXYPEPTIDASE"/>
    <property type="match status" value="1"/>
</dbReference>
<evidence type="ECO:0000256" key="5">
    <source>
        <dbReference type="ARBA" id="ARBA00022645"/>
    </source>
</evidence>
<accession>A0A645BZU4</accession>
<evidence type="ECO:0000256" key="13">
    <source>
        <dbReference type="SAM" id="Phobius"/>
    </source>
</evidence>
<keyword evidence="9" id="KW-0133">Cell shape</keyword>
<keyword evidence="6" id="KW-0645">Protease</keyword>
<evidence type="ECO:0000256" key="7">
    <source>
        <dbReference type="ARBA" id="ARBA00022729"/>
    </source>
</evidence>
<dbReference type="GO" id="GO:0071555">
    <property type="term" value="P:cell wall organization"/>
    <property type="evidence" value="ECO:0007669"/>
    <property type="project" value="UniProtKB-KW"/>
</dbReference>
<dbReference type="InterPro" id="IPR015956">
    <property type="entry name" value="Peniciliin-bd_prot_C_sf"/>
</dbReference>
<dbReference type="Pfam" id="PF07943">
    <property type="entry name" value="PBP5_C"/>
    <property type="match status" value="1"/>
</dbReference>
<evidence type="ECO:0000256" key="1">
    <source>
        <dbReference type="ARBA" id="ARBA00003217"/>
    </source>
</evidence>
<keyword evidence="13" id="KW-0472">Membrane</keyword>
<evidence type="ECO:0000259" key="15">
    <source>
        <dbReference type="Pfam" id="PF07943"/>
    </source>
</evidence>
<dbReference type="GO" id="GO:0009252">
    <property type="term" value="P:peptidoglycan biosynthetic process"/>
    <property type="evidence" value="ECO:0007669"/>
    <property type="project" value="UniProtKB-UniPathway"/>
</dbReference>
<keyword evidence="8" id="KW-0378">Hydrolase</keyword>
<protein>
    <recommendedName>
        <fullName evidence="4">serine-type D-Ala-D-Ala carboxypeptidase</fullName>
        <ecNumber evidence="4">3.4.16.4</ecNumber>
    </recommendedName>
</protein>
<dbReference type="InterPro" id="IPR012907">
    <property type="entry name" value="Peptidase_S11_C"/>
</dbReference>
<evidence type="ECO:0000256" key="11">
    <source>
        <dbReference type="ARBA" id="ARBA00023316"/>
    </source>
</evidence>
<evidence type="ECO:0000256" key="6">
    <source>
        <dbReference type="ARBA" id="ARBA00022670"/>
    </source>
</evidence>
<dbReference type="PANTHER" id="PTHR21581:SF33">
    <property type="entry name" value="D-ALANYL-D-ALANINE CARBOXYPEPTIDASE DACB"/>
    <property type="match status" value="1"/>
</dbReference>
<keyword evidence="13" id="KW-0812">Transmembrane</keyword>
<dbReference type="GO" id="GO:0009002">
    <property type="term" value="F:serine-type D-Ala-D-Ala carboxypeptidase activity"/>
    <property type="evidence" value="ECO:0007669"/>
    <property type="project" value="UniProtKB-EC"/>
</dbReference>
<sequence length="441" mass="47777">MFYERNADQKVYPASTTKIMTCLLALEHGNLDESFMVGDEVYGTSVHFSDYSSKMGIQSGETLTLRDLLYGLMLASGNDAAEAIAKHVSGSVDGFVELMNQKAAALGMNGTHFANPHGVPNDNHYTTARDMAKLMAYALTIDTFVEIAETKTYTVPANNVRSTELVLNNTDRLLNAVAGDSLNTVYPYAICGKTGDTDVAGKCFIAAAEKDGARVIVALFGDKIDMYNGDKELTNLARFVNAASIFEYVFANKYQIVTASELGLQKSFTTGVVNANEADLVNGQLTMTANTDNVTLRALPDKITSYKASASSITANVVLTTDAKAPIIAGQSMGSVEYSLNGEVLLSVPLTADFAVSEVLEMSSVQPDETAVVETSPGSTPLISKGHKEWGTADVLTLVFVLLLVLLVALIVVFIITERKRRYERKRRSARARARKKNYYK</sequence>
<evidence type="ECO:0000256" key="10">
    <source>
        <dbReference type="ARBA" id="ARBA00022984"/>
    </source>
</evidence>
<dbReference type="Pfam" id="PF00768">
    <property type="entry name" value="Peptidase_S11"/>
    <property type="match status" value="1"/>
</dbReference>
<evidence type="ECO:0000256" key="9">
    <source>
        <dbReference type="ARBA" id="ARBA00022960"/>
    </source>
</evidence>
<dbReference type="SUPFAM" id="SSF56601">
    <property type="entry name" value="beta-lactamase/transpeptidase-like"/>
    <property type="match status" value="1"/>
</dbReference>
<evidence type="ECO:0000256" key="2">
    <source>
        <dbReference type="ARBA" id="ARBA00004752"/>
    </source>
</evidence>
<dbReference type="AlphaFoldDB" id="A0A645BZU4"/>
<dbReference type="EC" id="3.4.16.4" evidence="4"/>
<dbReference type="InterPro" id="IPR001967">
    <property type="entry name" value="Peptidase_S11_N"/>
</dbReference>
<evidence type="ECO:0000256" key="4">
    <source>
        <dbReference type="ARBA" id="ARBA00012448"/>
    </source>
</evidence>
<comment type="caution">
    <text evidence="16">The sequence shown here is derived from an EMBL/GenBank/DDBJ whole genome shotgun (WGS) entry which is preliminary data.</text>
</comment>
<keyword evidence="10" id="KW-0573">Peptidoglycan synthesis</keyword>
<feature type="domain" description="Peptidase S11 D-Ala-D-Ala carboxypeptidase A C-terminal" evidence="15">
    <location>
        <begin position="303"/>
        <end position="356"/>
    </location>
</feature>
<keyword evidence="5" id="KW-0121">Carboxypeptidase</keyword>
<reference evidence="16" key="1">
    <citation type="submission" date="2019-08" db="EMBL/GenBank/DDBJ databases">
        <authorList>
            <person name="Kucharzyk K."/>
            <person name="Murdoch R.W."/>
            <person name="Higgins S."/>
            <person name="Loffler F."/>
        </authorList>
    </citation>
    <scope>NUCLEOTIDE SEQUENCE</scope>
</reference>
<evidence type="ECO:0000256" key="3">
    <source>
        <dbReference type="ARBA" id="ARBA00007164"/>
    </source>
</evidence>
<evidence type="ECO:0000259" key="14">
    <source>
        <dbReference type="Pfam" id="PF00768"/>
    </source>
</evidence>
<gene>
    <name evidence="16" type="ORF">SDC9_117552</name>
</gene>
<comment type="pathway">
    <text evidence="2">Cell wall biogenesis; peptidoglycan biosynthesis.</text>
</comment>
<evidence type="ECO:0000256" key="12">
    <source>
        <dbReference type="ARBA" id="ARBA00034000"/>
    </source>
</evidence>
<dbReference type="UniPathway" id="UPA00219"/>
<dbReference type="EMBL" id="VSSQ01023567">
    <property type="protein sequence ID" value="MPM70597.1"/>
    <property type="molecule type" value="Genomic_DNA"/>
</dbReference>
<name>A0A645BZU4_9ZZZZ</name>
<keyword evidence="11" id="KW-0961">Cell wall biogenesis/degradation</keyword>
<dbReference type="InterPro" id="IPR018044">
    <property type="entry name" value="Peptidase_S11"/>
</dbReference>
<keyword evidence="13" id="KW-1133">Transmembrane helix</keyword>
<keyword evidence="7" id="KW-0732">Signal</keyword>
<dbReference type="Gene3D" id="3.40.710.10">
    <property type="entry name" value="DD-peptidase/beta-lactamase superfamily"/>
    <property type="match status" value="1"/>
</dbReference>
<comment type="similarity">
    <text evidence="3">Belongs to the peptidase S11 family.</text>
</comment>
<dbReference type="GO" id="GO:0006508">
    <property type="term" value="P:proteolysis"/>
    <property type="evidence" value="ECO:0007669"/>
    <property type="project" value="UniProtKB-KW"/>
</dbReference>
<dbReference type="PRINTS" id="PR00725">
    <property type="entry name" value="DADACBPTASE1"/>
</dbReference>
<feature type="domain" description="Peptidase S11 D-alanyl-D-alanine carboxypeptidase A N-terminal" evidence="14">
    <location>
        <begin position="2"/>
        <end position="223"/>
    </location>
</feature>
<dbReference type="Gene3D" id="2.60.410.10">
    <property type="entry name" value="D-Ala-D-Ala carboxypeptidase, C-terminal domain"/>
    <property type="match status" value="1"/>
</dbReference>
<evidence type="ECO:0000313" key="16">
    <source>
        <dbReference type="EMBL" id="MPM70597.1"/>
    </source>
</evidence>
<proteinExistence type="inferred from homology"/>
<organism evidence="16">
    <name type="scientific">bioreactor metagenome</name>
    <dbReference type="NCBI Taxonomy" id="1076179"/>
    <lineage>
        <taxon>unclassified sequences</taxon>
        <taxon>metagenomes</taxon>
        <taxon>ecological metagenomes</taxon>
    </lineage>
</organism>
<comment type="catalytic activity">
    <reaction evidence="12">
        <text>Preferential cleavage: (Ac)2-L-Lys-D-Ala-|-D-Ala. Also transpeptidation of peptidyl-alanyl moieties that are N-acyl substituents of D-alanine.</text>
        <dbReference type="EC" id="3.4.16.4"/>
    </reaction>
</comment>
<dbReference type="SUPFAM" id="SSF69189">
    <property type="entry name" value="Penicillin-binding protein associated domain"/>
    <property type="match status" value="1"/>
</dbReference>
<comment type="function">
    <text evidence="1">Removes C-terminal D-alanyl residues from sugar-peptide cell wall precursors.</text>
</comment>
<dbReference type="InterPro" id="IPR012338">
    <property type="entry name" value="Beta-lactam/transpept-like"/>
</dbReference>
<evidence type="ECO:0000256" key="8">
    <source>
        <dbReference type="ARBA" id="ARBA00022801"/>
    </source>
</evidence>
<feature type="transmembrane region" description="Helical" evidence="13">
    <location>
        <begin position="395"/>
        <end position="417"/>
    </location>
</feature>